<dbReference type="CDD" id="cd00051">
    <property type="entry name" value="EFh"/>
    <property type="match status" value="1"/>
</dbReference>
<dbReference type="AlphaFoldDB" id="A0A841HSJ4"/>
<accession>A0A841HSJ4</accession>
<dbReference type="SUPFAM" id="SSF47473">
    <property type="entry name" value="EF-hand"/>
    <property type="match status" value="1"/>
</dbReference>
<keyword evidence="1" id="KW-0732">Signal</keyword>
<organism evidence="3 4">
    <name type="scientific">Povalibacter uvarum</name>
    <dbReference type="NCBI Taxonomy" id="732238"/>
    <lineage>
        <taxon>Bacteria</taxon>
        <taxon>Pseudomonadati</taxon>
        <taxon>Pseudomonadota</taxon>
        <taxon>Gammaproteobacteria</taxon>
        <taxon>Steroidobacterales</taxon>
        <taxon>Steroidobacteraceae</taxon>
        <taxon>Povalibacter</taxon>
    </lineage>
</organism>
<protein>
    <recommendedName>
        <fullName evidence="2">EF-hand domain-containing protein</fullName>
    </recommendedName>
</protein>
<feature type="signal peptide" evidence="1">
    <location>
        <begin position="1"/>
        <end position="21"/>
    </location>
</feature>
<dbReference type="GO" id="GO:0005509">
    <property type="term" value="F:calcium ion binding"/>
    <property type="evidence" value="ECO:0007669"/>
    <property type="project" value="InterPro"/>
</dbReference>
<evidence type="ECO:0000256" key="1">
    <source>
        <dbReference type="SAM" id="SignalP"/>
    </source>
</evidence>
<evidence type="ECO:0000313" key="3">
    <source>
        <dbReference type="EMBL" id="MBB6094998.1"/>
    </source>
</evidence>
<comment type="caution">
    <text evidence="3">The sequence shown here is derived from an EMBL/GenBank/DDBJ whole genome shotgun (WGS) entry which is preliminary data.</text>
</comment>
<dbReference type="Pfam" id="PF13202">
    <property type="entry name" value="EF-hand_5"/>
    <property type="match status" value="2"/>
</dbReference>
<dbReference type="RefSeq" id="WP_184334448.1">
    <property type="nucleotide sequence ID" value="NZ_JACHHZ010000004.1"/>
</dbReference>
<dbReference type="InterPro" id="IPR002048">
    <property type="entry name" value="EF_hand_dom"/>
</dbReference>
<reference evidence="3 4" key="1">
    <citation type="submission" date="2020-08" db="EMBL/GenBank/DDBJ databases">
        <title>Genomic Encyclopedia of Type Strains, Phase IV (KMG-IV): sequencing the most valuable type-strain genomes for metagenomic binning, comparative biology and taxonomic classification.</title>
        <authorList>
            <person name="Goeker M."/>
        </authorList>
    </citation>
    <scope>NUCLEOTIDE SEQUENCE [LARGE SCALE GENOMIC DNA]</scope>
    <source>
        <strain evidence="3 4">DSM 26723</strain>
    </source>
</reference>
<gene>
    <name evidence="3" type="ORF">HNQ60_003885</name>
</gene>
<dbReference type="InterPro" id="IPR011992">
    <property type="entry name" value="EF-hand-dom_pair"/>
</dbReference>
<dbReference type="InterPro" id="IPR018247">
    <property type="entry name" value="EF_Hand_1_Ca_BS"/>
</dbReference>
<evidence type="ECO:0000313" key="4">
    <source>
        <dbReference type="Proteomes" id="UP000588068"/>
    </source>
</evidence>
<dbReference type="Gene3D" id="1.10.238.10">
    <property type="entry name" value="EF-hand"/>
    <property type="match status" value="1"/>
</dbReference>
<sequence length="93" mass="9823">MTVIRFYSAAVLALVVSSASAHEGMHGPGAEFDANEDGKLSVAEYTAYLQSSKQDVAAAAEKFAKLDRDKDGFLTSSEFILGLPKAPAANNNQ</sequence>
<proteinExistence type="predicted"/>
<evidence type="ECO:0000259" key="2">
    <source>
        <dbReference type="PROSITE" id="PS50222"/>
    </source>
</evidence>
<dbReference type="PROSITE" id="PS50222">
    <property type="entry name" value="EF_HAND_2"/>
    <property type="match status" value="1"/>
</dbReference>
<dbReference type="PROSITE" id="PS00018">
    <property type="entry name" value="EF_HAND_1"/>
    <property type="match status" value="1"/>
</dbReference>
<dbReference type="Proteomes" id="UP000588068">
    <property type="component" value="Unassembled WGS sequence"/>
</dbReference>
<dbReference type="EMBL" id="JACHHZ010000004">
    <property type="protein sequence ID" value="MBB6094998.1"/>
    <property type="molecule type" value="Genomic_DNA"/>
</dbReference>
<feature type="chain" id="PRO_5032571714" description="EF-hand domain-containing protein" evidence="1">
    <location>
        <begin position="22"/>
        <end position="93"/>
    </location>
</feature>
<feature type="domain" description="EF-hand" evidence="2">
    <location>
        <begin position="54"/>
        <end position="89"/>
    </location>
</feature>
<keyword evidence="4" id="KW-1185">Reference proteome</keyword>
<name>A0A841HSJ4_9GAMM</name>